<dbReference type="EMBL" id="KN831788">
    <property type="protein sequence ID" value="KIM38779.1"/>
    <property type="molecule type" value="Genomic_DNA"/>
</dbReference>
<proteinExistence type="predicted"/>
<protein>
    <submittedName>
        <fullName evidence="1">Uncharacterized protein</fullName>
    </submittedName>
</protein>
<dbReference type="Proteomes" id="UP000053424">
    <property type="component" value="Unassembled WGS sequence"/>
</dbReference>
<dbReference type="HOGENOM" id="CLU_885825_0_0_1"/>
<accession>A0A0C3C3C9</accession>
<reference evidence="2" key="2">
    <citation type="submission" date="2015-01" db="EMBL/GenBank/DDBJ databases">
        <title>Evolutionary Origins and Diversification of the Mycorrhizal Mutualists.</title>
        <authorList>
            <consortium name="DOE Joint Genome Institute"/>
            <consortium name="Mycorrhizal Genomics Consortium"/>
            <person name="Kohler A."/>
            <person name="Kuo A."/>
            <person name="Nagy L.G."/>
            <person name="Floudas D."/>
            <person name="Copeland A."/>
            <person name="Barry K.W."/>
            <person name="Cichocki N."/>
            <person name="Veneault-Fourrey C."/>
            <person name="LaButti K."/>
            <person name="Lindquist E.A."/>
            <person name="Lipzen A."/>
            <person name="Lundell T."/>
            <person name="Morin E."/>
            <person name="Murat C."/>
            <person name="Riley R."/>
            <person name="Ohm R."/>
            <person name="Sun H."/>
            <person name="Tunlid A."/>
            <person name="Henrissat B."/>
            <person name="Grigoriev I.V."/>
            <person name="Hibbett D.S."/>
            <person name="Martin F."/>
        </authorList>
    </citation>
    <scope>NUCLEOTIDE SEQUENCE [LARGE SCALE GENOMIC DNA]</scope>
    <source>
        <strain evidence="2">h7</strain>
    </source>
</reference>
<dbReference type="AlphaFoldDB" id="A0A0C3C3C9"/>
<reference evidence="1 2" key="1">
    <citation type="submission" date="2014-04" db="EMBL/GenBank/DDBJ databases">
        <authorList>
            <consortium name="DOE Joint Genome Institute"/>
            <person name="Kuo A."/>
            <person name="Gay G."/>
            <person name="Dore J."/>
            <person name="Kohler A."/>
            <person name="Nagy L.G."/>
            <person name="Floudas D."/>
            <person name="Copeland A."/>
            <person name="Barry K.W."/>
            <person name="Cichocki N."/>
            <person name="Veneault-Fourrey C."/>
            <person name="LaButti K."/>
            <person name="Lindquist E.A."/>
            <person name="Lipzen A."/>
            <person name="Lundell T."/>
            <person name="Morin E."/>
            <person name="Murat C."/>
            <person name="Sun H."/>
            <person name="Tunlid A."/>
            <person name="Henrissat B."/>
            <person name="Grigoriev I.V."/>
            <person name="Hibbett D.S."/>
            <person name="Martin F."/>
            <person name="Nordberg H.P."/>
            <person name="Cantor M.N."/>
            <person name="Hua S.X."/>
        </authorList>
    </citation>
    <scope>NUCLEOTIDE SEQUENCE [LARGE SCALE GENOMIC DNA]</scope>
    <source>
        <strain evidence="2">h7</strain>
    </source>
</reference>
<keyword evidence="2" id="KW-1185">Reference proteome</keyword>
<name>A0A0C3C3C9_HEBCY</name>
<organism evidence="1 2">
    <name type="scientific">Hebeloma cylindrosporum</name>
    <dbReference type="NCBI Taxonomy" id="76867"/>
    <lineage>
        <taxon>Eukaryota</taxon>
        <taxon>Fungi</taxon>
        <taxon>Dikarya</taxon>
        <taxon>Basidiomycota</taxon>
        <taxon>Agaricomycotina</taxon>
        <taxon>Agaricomycetes</taxon>
        <taxon>Agaricomycetidae</taxon>
        <taxon>Agaricales</taxon>
        <taxon>Agaricineae</taxon>
        <taxon>Hymenogastraceae</taxon>
        <taxon>Hebeloma</taxon>
    </lineage>
</organism>
<dbReference type="OrthoDB" id="3061359at2759"/>
<evidence type="ECO:0000313" key="2">
    <source>
        <dbReference type="Proteomes" id="UP000053424"/>
    </source>
</evidence>
<gene>
    <name evidence="1" type="ORF">M413DRAFT_29731</name>
</gene>
<sequence length="314" mass="35343">MDYWQAPPPPDHDPLSSSAATYAAQKCAMWHDLALYADKSFKNDNINYNPITNIMSSPSIHAFKPFNLGHGSTQEVHVKLQEIIYYGESRFQQAMAAMTKADAWHQGWMQECLKQELSFIMSYVSIATTMGLVVEVPIVLHFLAVPLGPVPTDELPIPFDLGFIVLLEVGTNCDQFGRVVNSYRHWKPLQHHHFQLILDPNGIPVLSKQIRVIIPPLQLHSSAVPSTAAKIDCCNCNTYRALADDLMDEMRNLENFSATMEASTSNEMEIPKCRMAGFYILNERVTLKELQSKTITVDGVGTRTHVEKTSQHVR</sequence>
<evidence type="ECO:0000313" key="1">
    <source>
        <dbReference type="EMBL" id="KIM38779.1"/>
    </source>
</evidence>